<evidence type="ECO:0000256" key="4">
    <source>
        <dbReference type="ARBA" id="ARBA00022840"/>
    </source>
</evidence>
<proteinExistence type="inferred from homology"/>
<dbReference type="SMART" id="SM00382">
    <property type="entry name" value="AAA"/>
    <property type="match status" value="1"/>
</dbReference>
<dbReference type="PANTHER" id="PTHR43553:SF24">
    <property type="entry name" value="ENERGY-COUPLING FACTOR TRANSPORTER ATP-BINDING PROTEIN ECFA1"/>
    <property type="match status" value="1"/>
</dbReference>
<keyword evidence="2" id="KW-0813">Transport</keyword>
<gene>
    <name evidence="6" type="ORF">GCM10011401_18090</name>
</gene>
<name>A0A917EQ36_9MICC</name>
<dbReference type="Proteomes" id="UP000633136">
    <property type="component" value="Unassembled WGS sequence"/>
</dbReference>
<reference evidence="6" key="2">
    <citation type="submission" date="2020-09" db="EMBL/GenBank/DDBJ databases">
        <authorList>
            <person name="Sun Q."/>
            <person name="Zhou Y."/>
        </authorList>
    </citation>
    <scope>NUCLEOTIDE SEQUENCE</scope>
    <source>
        <strain evidence="6">CGMCC 1.15388</strain>
    </source>
</reference>
<dbReference type="InterPro" id="IPR027417">
    <property type="entry name" value="P-loop_NTPase"/>
</dbReference>
<dbReference type="AlphaFoldDB" id="A0A917EQ36"/>
<evidence type="ECO:0000256" key="3">
    <source>
        <dbReference type="ARBA" id="ARBA00022741"/>
    </source>
</evidence>
<protein>
    <submittedName>
        <fullName evidence="6">ABC transporter ATPase</fullName>
    </submittedName>
</protein>
<dbReference type="GO" id="GO:0043190">
    <property type="term" value="C:ATP-binding cassette (ABC) transporter complex"/>
    <property type="evidence" value="ECO:0007669"/>
    <property type="project" value="TreeGrafter"/>
</dbReference>
<dbReference type="RefSeq" id="WP_188684911.1">
    <property type="nucleotide sequence ID" value="NZ_BMIS01000007.1"/>
</dbReference>
<evidence type="ECO:0000313" key="6">
    <source>
        <dbReference type="EMBL" id="GGE71392.1"/>
    </source>
</evidence>
<dbReference type="GO" id="GO:0042626">
    <property type="term" value="F:ATPase-coupled transmembrane transporter activity"/>
    <property type="evidence" value="ECO:0007669"/>
    <property type="project" value="TreeGrafter"/>
</dbReference>
<evidence type="ECO:0000256" key="2">
    <source>
        <dbReference type="ARBA" id="ARBA00022448"/>
    </source>
</evidence>
<evidence type="ECO:0000313" key="7">
    <source>
        <dbReference type="Proteomes" id="UP000633136"/>
    </source>
</evidence>
<dbReference type="EMBL" id="BMIS01000007">
    <property type="protein sequence ID" value="GGE71392.1"/>
    <property type="molecule type" value="Genomic_DNA"/>
</dbReference>
<dbReference type="PROSITE" id="PS50893">
    <property type="entry name" value="ABC_TRANSPORTER_2"/>
    <property type="match status" value="1"/>
</dbReference>
<dbReference type="InterPro" id="IPR003439">
    <property type="entry name" value="ABC_transporter-like_ATP-bd"/>
</dbReference>
<dbReference type="InterPro" id="IPR003593">
    <property type="entry name" value="AAA+_ATPase"/>
</dbReference>
<keyword evidence="3" id="KW-0547">Nucleotide-binding</keyword>
<dbReference type="SUPFAM" id="SSF52540">
    <property type="entry name" value="P-loop containing nucleoside triphosphate hydrolases"/>
    <property type="match status" value="1"/>
</dbReference>
<reference evidence="6" key="1">
    <citation type="journal article" date="2014" name="Int. J. Syst. Evol. Microbiol.">
        <title>Complete genome sequence of Corynebacterium casei LMG S-19264T (=DSM 44701T), isolated from a smear-ripened cheese.</title>
        <authorList>
            <consortium name="US DOE Joint Genome Institute (JGI-PGF)"/>
            <person name="Walter F."/>
            <person name="Albersmeier A."/>
            <person name="Kalinowski J."/>
            <person name="Ruckert C."/>
        </authorList>
    </citation>
    <scope>NUCLEOTIDE SEQUENCE</scope>
    <source>
        <strain evidence="6">CGMCC 1.15388</strain>
    </source>
</reference>
<dbReference type="GO" id="GO:0005524">
    <property type="term" value="F:ATP binding"/>
    <property type="evidence" value="ECO:0007669"/>
    <property type="project" value="UniProtKB-KW"/>
</dbReference>
<dbReference type="GO" id="GO:0016887">
    <property type="term" value="F:ATP hydrolysis activity"/>
    <property type="evidence" value="ECO:0007669"/>
    <property type="project" value="InterPro"/>
</dbReference>
<organism evidence="6 7">
    <name type="scientific">Nesterenkonia cremea</name>
    <dbReference type="NCBI Taxonomy" id="1882340"/>
    <lineage>
        <taxon>Bacteria</taxon>
        <taxon>Bacillati</taxon>
        <taxon>Actinomycetota</taxon>
        <taxon>Actinomycetes</taxon>
        <taxon>Micrococcales</taxon>
        <taxon>Micrococcaceae</taxon>
        <taxon>Nesterenkonia</taxon>
    </lineage>
</organism>
<dbReference type="CDD" id="cd03225">
    <property type="entry name" value="ABC_cobalt_CbiO_domain1"/>
    <property type="match status" value="1"/>
</dbReference>
<accession>A0A917EQ36</accession>
<keyword evidence="7" id="KW-1185">Reference proteome</keyword>
<sequence>MTSTSSEIRLESVRVLAGERELLAVPSLELTERRISVIGPNGGGKSTLLQLFNGLTEPTEGWVTVRGLDTIDQGRQVRRRVGFVFSNPAAQLVMPTPQEDVELSLQRTVRDRAERRRLAAACLTELGIAELADRSSHELSGGQQQLAALATVLIQEPEIVVLDEPTTLLDLVNAERFTGILDQLAAQKGLQIITATHDLQLAARAERCLLIDSGALHSDGAPETVIETYRSMAAQRAAR</sequence>
<dbReference type="InterPro" id="IPR017871">
    <property type="entry name" value="ABC_transporter-like_CS"/>
</dbReference>
<dbReference type="Gene3D" id="3.40.50.300">
    <property type="entry name" value="P-loop containing nucleotide triphosphate hydrolases"/>
    <property type="match status" value="1"/>
</dbReference>
<dbReference type="Pfam" id="PF00005">
    <property type="entry name" value="ABC_tran"/>
    <property type="match status" value="1"/>
</dbReference>
<comment type="caution">
    <text evidence="6">The sequence shown here is derived from an EMBL/GenBank/DDBJ whole genome shotgun (WGS) entry which is preliminary data.</text>
</comment>
<dbReference type="InterPro" id="IPR050095">
    <property type="entry name" value="ECF_ABC_transporter_ATP-bd"/>
</dbReference>
<dbReference type="PANTHER" id="PTHR43553">
    <property type="entry name" value="HEAVY METAL TRANSPORTER"/>
    <property type="match status" value="1"/>
</dbReference>
<feature type="domain" description="ABC transporter" evidence="5">
    <location>
        <begin position="8"/>
        <end position="238"/>
    </location>
</feature>
<evidence type="ECO:0000259" key="5">
    <source>
        <dbReference type="PROSITE" id="PS50893"/>
    </source>
</evidence>
<dbReference type="PROSITE" id="PS00211">
    <property type="entry name" value="ABC_TRANSPORTER_1"/>
    <property type="match status" value="1"/>
</dbReference>
<comment type="similarity">
    <text evidence="1">Belongs to the ABC transporter superfamily.</text>
</comment>
<evidence type="ECO:0000256" key="1">
    <source>
        <dbReference type="ARBA" id="ARBA00005417"/>
    </source>
</evidence>
<dbReference type="InterPro" id="IPR015856">
    <property type="entry name" value="ABC_transpr_CbiO/EcfA_su"/>
</dbReference>
<keyword evidence="4" id="KW-0067">ATP-binding</keyword>